<accession>A0A166N6V2</accession>
<dbReference type="Proteomes" id="UP000077266">
    <property type="component" value="Unassembled WGS sequence"/>
</dbReference>
<dbReference type="EMBL" id="KV426754">
    <property type="protein sequence ID" value="KZV78817.1"/>
    <property type="molecule type" value="Genomic_DNA"/>
</dbReference>
<organism evidence="1 2">
    <name type="scientific">Exidia glandulosa HHB12029</name>
    <dbReference type="NCBI Taxonomy" id="1314781"/>
    <lineage>
        <taxon>Eukaryota</taxon>
        <taxon>Fungi</taxon>
        <taxon>Dikarya</taxon>
        <taxon>Basidiomycota</taxon>
        <taxon>Agaricomycotina</taxon>
        <taxon>Agaricomycetes</taxon>
        <taxon>Auriculariales</taxon>
        <taxon>Exidiaceae</taxon>
        <taxon>Exidia</taxon>
    </lineage>
</organism>
<dbReference type="AlphaFoldDB" id="A0A166N6V2"/>
<evidence type="ECO:0000313" key="2">
    <source>
        <dbReference type="Proteomes" id="UP000077266"/>
    </source>
</evidence>
<feature type="non-terminal residue" evidence="1">
    <location>
        <position position="1"/>
    </location>
</feature>
<name>A0A166N6V2_EXIGL</name>
<evidence type="ECO:0000313" key="1">
    <source>
        <dbReference type="EMBL" id="KZV78817.1"/>
    </source>
</evidence>
<protein>
    <submittedName>
        <fullName evidence="1">Uncharacterized protein</fullName>
    </submittedName>
</protein>
<dbReference type="InParanoid" id="A0A166N6V2"/>
<dbReference type="OrthoDB" id="2676448at2759"/>
<proteinExistence type="predicted"/>
<sequence length="131" mass="15492">ALHELEVAVISRVLELEKMNMRDTGYKMRKYIAREIGRRTGAVKKLVDKYNQLASAVRPRPRPTVTYEQVIDAAYLADFPLLRYETGDAAWAQPLFRQMTRAWAEQQRAEEELIRVRIESIRLRTWIRDEE</sequence>
<reference evidence="1 2" key="1">
    <citation type="journal article" date="2016" name="Mol. Biol. Evol.">
        <title>Comparative Genomics of Early-Diverging Mushroom-Forming Fungi Provides Insights into the Origins of Lignocellulose Decay Capabilities.</title>
        <authorList>
            <person name="Nagy L.G."/>
            <person name="Riley R."/>
            <person name="Tritt A."/>
            <person name="Adam C."/>
            <person name="Daum C."/>
            <person name="Floudas D."/>
            <person name="Sun H."/>
            <person name="Yadav J.S."/>
            <person name="Pangilinan J."/>
            <person name="Larsson K.H."/>
            <person name="Matsuura K."/>
            <person name="Barry K."/>
            <person name="Labutti K."/>
            <person name="Kuo R."/>
            <person name="Ohm R.A."/>
            <person name="Bhattacharya S.S."/>
            <person name="Shirouzu T."/>
            <person name="Yoshinaga Y."/>
            <person name="Martin F.M."/>
            <person name="Grigoriev I.V."/>
            <person name="Hibbett D.S."/>
        </authorList>
    </citation>
    <scope>NUCLEOTIDE SEQUENCE [LARGE SCALE GENOMIC DNA]</scope>
    <source>
        <strain evidence="1 2">HHB12029</strain>
    </source>
</reference>
<feature type="non-terminal residue" evidence="1">
    <location>
        <position position="131"/>
    </location>
</feature>
<keyword evidence="2" id="KW-1185">Reference proteome</keyword>
<gene>
    <name evidence="1" type="ORF">EXIGLDRAFT_560243</name>
</gene>